<dbReference type="InterPro" id="IPR007863">
    <property type="entry name" value="Peptidase_M16_C"/>
</dbReference>
<feature type="domain" description="Peptidase M16 N-terminal" evidence="2">
    <location>
        <begin position="14"/>
        <end position="161"/>
    </location>
</feature>
<evidence type="ECO:0000313" key="5">
    <source>
        <dbReference type="Proteomes" id="UP000006732"/>
    </source>
</evidence>
<dbReference type="EMBL" id="CP000482">
    <property type="protein sequence ID" value="ABL00832.1"/>
    <property type="molecule type" value="Genomic_DNA"/>
</dbReference>
<keyword evidence="5" id="KW-1185">Reference proteome</keyword>
<proteinExistence type="inferred from homology"/>
<protein>
    <submittedName>
        <fullName evidence="4">Peptidase M16 domain protein</fullName>
    </submittedName>
</protein>
<dbReference type="RefSeq" id="WP_011737049.1">
    <property type="nucleotide sequence ID" value="NC_008609.1"/>
</dbReference>
<evidence type="ECO:0000256" key="1">
    <source>
        <dbReference type="ARBA" id="ARBA00007261"/>
    </source>
</evidence>
<dbReference type="InterPro" id="IPR050361">
    <property type="entry name" value="MPP/UQCRC_Complex"/>
</dbReference>
<dbReference type="Gene3D" id="3.30.830.10">
    <property type="entry name" value="Metalloenzyme, LuxS/M16 peptidase-like"/>
    <property type="match status" value="2"/>
</dbReference>
<dbReference type="OrthoDB" id="9811314at2"/>
<reference evidence="4 5" key="1">
    <citation type="submission" date="2006-10" db="EMBL/GenBank/DDBJ databases">
        <title>Complete sequence of chromosome of Pelobacter propionicus DSM 2379.</title>
        <authorList>
            <consortium name="US DOE Joint Genome Institute"/>
            <person name="Copeland A."/>
            <person name="Lucas S."/>
            <person name="Lapidus A."/>
            <person name="Barry K."/>
            <person name="Detter J.C."/>
            <person name="Glavina del Rio T."/>
            <person name="Hammon N."/>
            <person name="Israni S."/>
            <person name="Dalin E."/>
            <person name="Tice H."/>
            <person name="Pitluck S."/>
            <person name="Saunders E."/>
            <person name="Brettin T."/>
            <person name="Bruce D."/>
            <person name="Han C."/>
            <person name="Tapia R."/>
            <person name="Schmutz J."/>
            <person name="Larimer F."/>
            <person name="Land M."/>
            <person name="Hauser L."/>
            <person name="Kyrpides N."/>
            <person name="Kim E."/>
            <person name="Lovley D."/>
            <person name="Richardson P."/>
        </authorList>
    </citation>
    <scope>NUCLEOTIDE SEQUENCE [LARGE SCALE GENOMIC DNA]</scope>
    <source>
        <strain evidence="5">DSM 2379 / NBRC 103807 / OttBd1</strain>
    </source>
</reference>
<sequence>MIRPHTHTLANGLRVVCVEMPHLHSAELALYLKVGGRNDPAGREGLSHFLEHILFRGTEEFSSSQEIENAFEAIGGAPNASTDADSTCYYSRIHPGHYRRGMEIFASMLMRPLLEGIEIEKRIITEEAREDLNEQGEEINADTIVSRLLWPRHPLGMPTIGTLKSIVAITRADLENHLASFYIPSQTVLVVAGPVFCDSVFNAAAEVFGQWRAREARPLQRVTRRSNAPRIRFVQDSDSQMTMQLAFLGLRRGDPRFMALRLLRRILAGGGSSRLHLRLREELGIVYSVEAAIGAYDETGCLAIDLSTAPETLIQAVEVTLGEIGRIINRPVPQAELERVRQSYIFDLEYSRDSAYEIGGRYGWGELMGVVRGIEEDQREAAGVTCKDIQQTARTIFTPANLRLVAVGPWTSGMRRQAGRLVRTFAEAWEI</sequence>
<dbReference type="AlphaFoldDB" id="A1AU11"/>
<dbReference type="KEGG" id="ppd:Ppro_3238"/>
<evidence type="ECO:0000259" key="2">
    <source>
        <dbReference type="Pfam" id="PF00675"/>
    </source>
</evidence>
<dbReference type="Pfam" id="PF00675">
    <property type="entry name" value="Peptidase_M16"/>
    <property type="match status" value="1"/>
</dbReference>
<accession>A1AU11</accession>
<dbReference type="SUPFAM" id="SSF63411">
    <property type="entry name" value="LuxS/MPP-like metallohydrolase"/>
    <property type="match status" value="2"/>
</dbReference>
<name>A1AU11_PELPD</name>
<dbReference type="PANTHER" id="PTHR11851:SF49">
    <property type="entry name" value="MITOCHONDRIAL-PROCESSING PEPTIDASE SUBUNIT ALPHA"/>
    <property type="match status" value="1"/>
</dbReference>
<dbReference type="eggNOG" id="COG0612">
    <property type="taxonomic scope" value="Bacteria"/>
</dbReference>
<evidence type="ECO:0000259" key="3">
    <source>
        <dbReference type="Pfam" id="PF05193"/>
    </source>
</evidence>
<dbReference type="STRING" id="338966.Ppro_3238"/>
<comment type="similarity">
    <text evidence="1">Belongs to the peptidase M16 family.</text>
</comment>
<dbReference type="HOGENOM" id="CLU_009902_3_3_7"/>
<dbReference type="InterPro" id="IPR011765">
    <property type="entry name" value="Pept_M16_N"/>
</dbReference>
<evidence type="ECO:0000313" key="4">
    <source>
        <dbReference type="EMBL" id="ABL00832.1"/>
    </source>
</evidence>
<feature type="domain" description="Peptidase M16 C-terminal" evidence="3">
    <location>
        <begin position="169"/>
        <end position="343"/>
    </location>
</feature>
<dbReference type="InterPro" id="IPR011249">
    <property type="entry name" value="Metalloenz_LuxS/M16"/>
</dbReference>
<organism evidence="4 5">
    <name type="scientific">Pelobacter propionicus (strain DSM 2379 / NBRC 103807 / OttBd1)</name>
    <dbReference type="NCBI Taxonomy" id="338966"/>
    <lineage>
        <taxon>Bacteria</taxon>
        <taxon>Pseudomonadati</taxon>
        <taxon>Thermodesulfobacteriota</taxon>
        <taxon>Desulfuromonadia</taxon>
        <taxon>Desulfuromonadales</taxon>
        <taxon>Desulfuromonadaceae</taxon>
        <taxon>Pelobacter</taxon>
    </lineage>
</organism>
<dbReference type="GO" id="GO:0046872">
    <property type="term" value="F:metal ion binding"/>
    <property type="evidence" value="ECO:0007669"/>
    <property type="project" value="InterPro"/>
</dbReference>
<dbReference type="Pfam" id="PF05193">
    <property type="entry name" value="Peptidase_M16_C"/>
    <property type="match status" value="1"/>
</dbReference>
<dbReference type="PANTHER" id="PTHR11851">
    <property type="entry name" value="METALLOPROTEASE"/>
    <property type="match status" value="1"/>
</dbReference>
<gene>
    <name evidence="4" type="ordered locus">Ppro_3238</name>
</gene>
<dbReference type="Proteomes" id="UP000006732">
    <property type="component" value="Chromosome"/>
</dbReference>